<dbReference type="EMBL" id="BAAAMJ010000010">
    <property type="protein sequence ID" value="GAA1903476.1"/>
    <property type="molecule type" value="Genomic_DNA"/>
</dbReference>
<dbReference type="RefSeq" id="WP_344259438.1">
    <property type="nucleotide sequence ID" value="NZ_BAAAMJ010000010.1"/>
</dbReference>
<gene>
    <name evidence="1" type="ORF">GCM10009716_11840</name>
</gene>
<reference evidence="1 2" key="1">
    <citation type="journal article" date="2019" name="Int. J. Syst. Evol. Microbiol.">
        <title>The Global Catalogue of Microorganisms (GCM) 10K type strain sequencing project: providing services to taxonomists for standard genome sequencing and annotation.</title>
        <authorList>
            <consortium name="The Broad Institute Genomics Platform"/>
            <consortium name="The Broad Institute Genome Sequencing Center for Infectious Disease"/>
            <person name="Wu L."/>
            <person name="Ma J."/>
        </authorList>
    </citation>
    <scope>NUCLEOTIDE SEQUENCE [LARGE SCALE GENOMIC DNA]</scope>
    <source>
        <strain evidence="1 2">JCM 13581</strain>
    </source>
</reference>
<organism evidence="1 2">
    <name type="scientific">Streptomyces sodiiphilus</name>
    <dbReference type="NCBI Taxonomy" id="226217"/>
    <lineage>
        <taxon>Bacteria</taxon>
        <taxon>Bacillati</taxon>
        <taxon>Actinomycetota</taxon>
        <taxon>Actinomycetes</taxon>
        <taxon>Kitasatosporales</taxon>
        <taxon>Streptomycetaceae</taxon>
        <taxon>Streptomyces</taxon>
    </lineage>
</organism>
<sequence>MSFLRFLNDEVRELAGKLESSGEDMSNASKSLAEADATRVGTQALARACEDFADSWDYGFGKLSELTKGVAEYADNAAEAFGLTDKELEEALRQAGQA</sequence>
<comment type="caution">
    <text evidence="1">The sequence shown here is derived from an EMBL/GenBank/DDBJ whole genome shotgun (WGS) entry which is preliminary data.</text>
</comment>
<dbReference type="Proteomes" id="UP001501303">
    <property type="component" value="Unassembled WGS sequence"/>
</dbReference>
<evidence type="ECO:0000313" key="1">
    <source>
        <dbReference type="EMBL" id="GAA1903476.1"/>
    </source>
</evidence>
<keyword evidence="2" id="KW-1185">Reference proteome</keyword>
<name>A0ABN2NVC4_9ACTN</name>
<accession>A0ABN2NVC4</accession>
<evidence type="ECO:0008006" key="3">
    <source>
        <dbReference type="Google" id="ProtNLM"/>
    </source>
</evidence>
<protein>
    <recommendedName>
        <fullName evidence="3">Excreted virulence factor EspC, type VII ESX diderm</fullName>
    </recommendedName>
</protein>
<proteinExistence type="predicted"/>
<evidence type="ECO:0000313" key="2">
    <source>
        <dbReference type="Proteomes" id="UP001501303"/>
    </source>
</evidence>